<accession>A0A0H2RMH6</accession>
<organism evidence="2 3">
    <name type="scientific">Schizopora paradoxa</name>
    <dbReference type="NCBI Taxonomy" id="27342"/>
    <lineage>
        <taxon>Eukaryota</taxon>
        <taxon>Fungi</taxon>
        <taxon>Dikarya</taxon>
        <taxon>Basidiomycota</taxon>
        <taxon>Agaricomycotina</taxon>
        <taxon>Agaricomycetes</taxon>
        <taxon>Hymenochaetales</taxon>
        <taxon>Schizoporaceae</taxon>
        <taxon>Schizopora</taxon>
    </lineage>
</organism>
<evidence type="ECO:0000313" key="2">
    <source>
        <dbReference type="EMBL" id="KLO13074.1"/>
    </source>
</evidence>
<keyword evidence="1" id="KW-0472">Membrane</keyword>
<keyword evidence="3" id="KW-1185">Reference proteome</keyword>
<dbReference type="Proteomes" id="UP000053477">
    <property type="component" value="Unassembled WGS sequence"/>
</dbReference>
<evidence type="ECO:0000313" key="3">
    <source>
        <dbReference type="Proteomes" id="UP000053477"/>
    </source>
</evidence>
<evidence type="ECO:0000256" key="1">
    <source>
        <dbReference type="SAM" id="Phobius"/>
    </source>
</evidence>
<proteinExistence type="predicted"/>
<keyword evidence="1" id="KW-0812">Transmembrane</keyword>
<sequence length="304" mass="32948">MYGMLNDNKYGAGWKNGPTCSSCLARLDSSQVFNRTWHGTSTGENAFNVSYASITFTEFSVQIQGVAIYVMGVIVSNTPATNTSLNNSRIFFQVDNIDQGSFLHTASLGSITTYSYNTTLFAKEGLSNGVHSVTMLCGDGSHIDSLCLFDRFVYTTQVDSSSNSVSSSDVSQPTDNPVEALGSHSRISVGVIVAVTLASTLSVVILVGLYFLRRRHNRKRNPTVEQDVQVQSVFPIAISYANSSYNEHSTDLVSTAGHGLPSYSDIADINGRPESPRHLRAPGSKFAATLRWPASYCYGGAFRE</sequence>
<name>A0A0H2RMH6_9AGAM</name>
<dbReference type="OrthoDB" id="2758521at2759"/>
<feature type="transmembrane region" description="Helical" evidence="1">
    <location>
        <begin position="187"/>
        <end position="212"/>
    </location>
</feature>
<keyword evidence="1" id="KW-1133">Transmembrane helix</keyword>
<dbReference type="InParanoid" id="A0A0H2RMH6"/>
<gene>
    <name evidence="2" type="ORF">SCHPADRAFT_997608</name>
</gene>
<dbReference type="EMBL" id="KQ085965">
    <property type="protein sequence ID" value="KLO13074.1"/>
    <property type="molecule type" value="Genomic_DNA"/>
</dbReference>
<dbReference type="AlphaFoldDB" id="A0A0H2RMH6"/>
<protein>
    <submittedName>
        <fullName evidence="2">Uncharacterized protein</fullName>
    </submittedName>
</protein>
<reference evidence="2 3" key="1">
    <citation type="submission" date="2015-04" db="EMBL/GenBank/DDBJ databases">
        <title>Complete genome sequence of Schizopora paradoxa KUC8140, a cosmopolitan wood degrader in East Asia.</title>
        <authorList>
            <consortium name="DOE Joint Genome Institute"/>
            <person name="Min B."/>
            <person name="Park H."/>
            <person name="Jang Y."/>
            <person name="Kim J.-J."/>
            <person name="Kim K.H."/>
            <person name="Pangilinan J."/>
            <person name="Lipzen A."/>
            <person name="Riley R."/>
            <person name="Grigoriev I.V."/>
            <person name="Spatafora J.W."/>
            <person name="Choi I.-G."/>
        </authorList>
    </citation>
    <scope>NUCLEOTIDE SEQUENCE [LARGE SCALE GENOMIC DNA]</scope>
    <source>
        <strain evidence="2 3">KUC8140</strain>
    </source>
</reference>